<accession>A0A1F6V081</accession>
<protein>
    <recommendedName>
        <fullName evidence="3">Prokaryotic-type class I peptide chain release factors domain-containing protein</fullName>
    </recommendedName>
</protein>
<evidence type="ECO:0000313" key="4">
    <source>
        <dbReference type="EMBL" id="OGI63161.1"/>
    </source>
</evidence>
<dbReference type="Pfam" id="PF03462">
    <property type="entry name" value="PCRF"/>
    <property type="match status" value="1"/>
</dbReference>
<dbReference type="PANTHER" id="PTHR43116:SF3">
    <property type="entry name" value="CLASS I PEPTIDE CHAIN RELEASE FACTOR"/>
    <property type="match status" value="1"/>
</dbReference>
<proteinExistence type="inferred from homology"/>
<evidence type="ECO:0000313" key="5">
    <source>
        <dbReference type="Proteomes" id="UP000177602"/>
    </source>
</evidence>
<comment type="similarity">
    <text evidence="1">Belongs to the prokaryotic/mitochondrial release factor family.</text>
</comment>
<dbReference type="Gene3D" id="3.30.70.1660">
    <property type="match status" value="1"/>
</dbReference>
<reference evidence="4 5" key="1">
    <citation type="journal article" date="2016" name="Nat. Commun.">
        <title>Thousands of microbial genomes shed light on interconnected biogeochemical processes in an aquifer system.</title>
        <authorList>
            <person name="Anantharaman K."/>
            <person name="Brown C.T."/>
            <person name="Hug L.A."/>
            <person name="Sharon I."/>
            <person name="Castelle C.J."/>
            <person name="Probst A.J."/>
            <person name="Thomas B.C."/>
            <person name="Singh A."/>
            <person name="Wilkins M.J."/>
            <person name="Karaoz U."/>
            <person name="Brodie E.L."/>
            <person name="Williams K.H."/>
            <person name="Hubbard S.S."/>
            <person name="Banfield J.F."/>
        </authorList>
    </citation>
    <scope>NUCLEOTIDE SEQUENCE [LARGE SCALE GENOMIC DNA]</scope>
</reference>
<dbReference type="AlphaFoldDB" id="A0A1F6V081"/>
<feature type="domain" description="Prokaryotic-type class I peptide chain release factors" evidence="3">
    <location>
        <begin position="185"/>
        <end position="201"/>
    </location>
</feature>
<evidence type="ECO:0000259" key="3">
    <source>
        <dbReference type="PROSITE" id="PS00745"/>
    </source>
</evidence>
<dbReference type="Pfam" id="PF00472">
    <property type="entry name" value="RF-1"/>
    <property type="match status" value="1"/>
</dbReference>
<dbReference type="SUPFAM" id="SSF75620">
    <property type="entry name" value="Release factor"/>
    <property type="match status" value="1"/>
</dbReference>
<dbReference type="InterPro" id="IPR000352">
    <property type="entry name" value="Pep_chain_release_fac_I"/>
</dbReference>
<dbReference type="GO" id="GO:0005737">
    <property type="term" value="C:cytoplasm"/>
    <property type="evidence" value="ECO:0007669"/>
    <property type="project" value="UniProtKB-ARBA"/>
</dbReference>
<sequence length="305" mass="34473">MEKDLNEIEKKIKVLEAEMQSLDFWADKNKAQNALRELAELKAKREGVGKYDKGPAIITIISGAGGDDAEDFSAMLLQMYMKYANKKGWEISFIHEHKNDHNGYRNVSFELKSPASAKATADKQGPYGMLKNEGGVHRLVRISPFNTKKLRHTSFSLVEVMPKFSKLEERDIIIPEADLKIEFSRSSGPGGQNVNKRETAVRVVHMPTGLAVHASGERSQEQNKEQALSILRAKLFKKAELEKKSIEESMKINKGTEIEWGSQIRSYVLHPYKMVKDHRTNTETSNIDAVLDGELDIFIEAEKNL</sequence>
<dbReference type="InterPro" id="IPR045853">
    <property type="entry name" value="Pep_chain_release_fac_I_sf"/>
</dbReference>
<dbReference type="PROSITE" id="PS00745">
    <property type="entry name" value="RF_PROK_I"/>
    <property type="match status" value="1"/>
</dbReference>
<dbReference type="Proteomes" id="UP000177602">
    <property type="component" value="Unassembled WGS sequence"/>
</dbReference>
<keyword evidence="2" id="KW-0488">Methylation</keyword>
<gene>
    <name evidence="4" type="ORF">A2818_01840</name>
</gene>
<dbReference type="InterPro" id="IPR005139">
    <property type="entry name" value="PCRF"/>
</dbReference>
<dbReference type="EMBL" id="MFTN01000011">
    <property type="protein sequence ID" value="OGI63161.1"/>
    <property type="molecule type" value="Genomic_DNA"/>
</dbReference>
<dbReference type="SMART" id="SM00937">
    <property type="entry name" value="PCRF"/>
    <property type="match status" value="1"/>
</dbReference>
<dbReference type="STRING" id="1801737.A2818_01840"/>
<dbReference type="GO" id="GO:0003747">
    <property type="term" value="F:translation release factor activity"/>
    <property type="evidence" value="ECO:0007669"/>
    <property type="project" value="InterPro"/>
</dbReference>
<dbReference type="Gene3D" id="3.30.160.20">
    <property type="match status" value="1"/>
</dbReference>
<evidence type="ECO:0000256" key="2">
    <source>
        <dbReference type="ARBA" id="ARBA00022481"/>
    </source>
</evidence>
<evidence type="ECO:0000256" key="1">
    <source>
        <dbReference type="ARBA" id="ARBA00010835"/>
    </source>
</evidence>
<name>A0A1F6V081_9BACT</name>
<organism evidence="4 5">
    <name type="scientific">Candidatus Nomurabacteria bacterium RIFCSPHIGHO2_01_FULL_40_12</name>
    <dbReference type="NCBI Taxonomy" id="1801737"/>
    <lineage>
        <taxon>Bacteria</taxon>
        <taxon>Candidatus Nomuraibacteriota</taxon>
    </lineage>
</organism>
<dbReference type="PANTHER" id="PTHR43116">
    <property type="entry name" value="PEPTIDE CHAIN RELEASE FACTOR 2"/>
    <property type="match status" value="1"/>
</dbReference>
<comment type="caution">
    <text evidence="4">The sequence shown here is derived from an EMBL/GenBank/DDBJ whole genome shotgun (WGS) entry which is preliminary data.</text>
</comment>